<organism evidence="5 6">
    <name type="scientific">Mariniblastus fucicola</name>
    <dbReference type="NCBI Taxonomy" id="980251"/>
    <lineage>
        <taxon>Bacteria</taxon>
        <taxon>Pseudomonadati</taxon>
        <taxon>Planctomycetota</taxon>
        <taxon>Planctomycetia</taxon>
        <taxon>Pirellulales</taxon>
        <taxon>Pirellulaceae</taxon>
        <taxon>Mariniblastus</taxon>
    </lineage>
</organism>
<dbReference type="InterPro" id="IPR003607">
    <property type="entry name" value="HD/PDEase_dom"/>
</dbReference>
<protein>
    <recommendedName>
        <fullName evidence="2">Deoxyguanosinetriphosphate triphosphohydrolase-like protein</fullName>
    </recommendedName>
</protein>
<comment type="similarity">
    <text evidence="2">Belongs to the dGTPase family. Type 2 subfamily.</text>
</comment>
<dbReference type="InterPro" id="IPR006261">
    <property type="entry name" value="dGTPase"/>
</dbReference>
<sequence length="384" mass="44105">MTDHNKPSSTSNGGDDSLSWVEEREKTLLAPWAMRSCDSAGRKYPQEEHSYRGPYQRDRDRILHSSAYRRLSGKMQVFTGEMGDYHRTRLTHTQEVATIARTIGRVLGLNEDLIEALALMHDIGHPPYGHAGEDALHECIADEGGFSHNQFALTIAEEIEIRYQEFPGLNLTYEVLAGQQKRIDKTKTDGPRPLLEVQLVDAADSTTYDAHDTDDAVKLKLVTIEEMSSVQLIRDALKRVRDKYTNLNDDLTRKAIVHQLVERQVTSLISHCAGQLQDRAFASATEAMNSDFLIEHPTELAEQKRELEAFLYRNVYRHPDLIAIRQRAQQRLKEMFAKYCERPELFPEKYQQRSEKTGVRRMAVEYIAGMTDHFCEQTYSRICQ</sequence>
<dbReference type="InterPro" id="IPR006675">
    <property type="entry name" value="HDIG_dom"/>
</dbReference>
<dbReference type="CDD" id="cd00077">
    <property type="entry name" value="HDc"/>
    <property type="match status" value="1"/>
</dbReference>
<dbReference type="PANTHER" id="PTHR35795:SF1">
    <property type="entry name" value="BIS(5'-NUCLEOSYL)-TETRAPHOSPHATASE, SYMMETRICAL"/>
    <property type="match status" value="1"/>
</dbReference>
<dbReference type="OrthoDB" id="9803619at2"/>
<name>A0A5B9PHJ9_9BACT</name>
<accession>A0A5B9PHJ9</accession>
<feature type="domain" description="HD" evidence="4">
    <location>
        <begin position="89"/>
        <end position="209"/>
    </location>
</feature>
<evidence type="ECO:0000313" key="6">
    <source>
        <dbReference type="Proteomes" id="UP000322214"/>
    </source>
</evidence>
<dbReference type="GO" id="GO:0016793">
    <property type="term" value="F:triphosphoric monoester hydrolase activity"/>
    <property type="evidence" value="ECO:0007669"/>
    <property type="project" value="InterPro"/>
</dbReference>
<dbReference type="PROSITE" id="PS51831">
    <property type="entry name" value="HD"/>
    <property type="match status" value="1"/>
</dbReference>
<evidence type="ECO:0000259" key="4">
    <source>
        <dbReference type="PROSITE" id="PS51831"/>
    </source>
</evidence>
<reference evidence="5 6" key="1">
    <citation type="submission" date="2019-08" db="EMBL/GenBank/DDBJ databases">
        <title>Deep-cultivation of Planctomycetes and their phenomic and genomic characterization uncovers novel biology.</title>
        <authorList>
            <person name="Wiegand S."/>
            <person name="Jogler M."/>
            <person name="Boedeker C."/>
            <person name="Pinto D."/>
            <person name="Vollmers J."/>
            <person name="Rivas-Marin E."/>
            <person name="Kohn T."/>
            <person name="Peeters S.H."/>
            <person name="Heuer A."/>
            <person name="Rast P."/>
            <person name="Oberbeckmann S."/>
            <person name="Bunk B."/>
            <person name="Jeske O."/>
            <person name="Meyerdierks A."/>
            <person name="Storesund J.E."/>
            <person name="Kallscheuer N."/>
            <person name="Luecker S."/>
            <person name="Lage O.M."/>
            <person name="Pohl T."/>
            <person name="Merkel B.J."/>
            <person name="Hornburger P."/>
            <person name="Mueller R.-W."/>
            <person name="Bruemmer F."/>
            <person name="Labrenz M."/>
            <person name="Spormann A.M."/>
            <person name="Op den Camp H."/>
            <person name="Overmann J."/>
            <person name="Amann R."/>
            <person name="Jetten M.S.M."/>
            <person name="Mascher T."/>
            <person name="Medema M.H."/>
            <person name="Devos D.P."/>
            <person name="Kaster A.-K."/>
            <person name="Ovreas L."/>
            <person name="Rohde M."/>
            <person name="Galperin M.Y."/>
            <person name="Jogler C."/>
        </authorList>
    </citation>
    <scope>NUCLEOTIDE SEQUENCE [LARGE SCALE GENOMIC DNA]</scope>
    <source>
        <strain evidence="5 6">FC18</strain>
    </source>
</reference>
<dbReference type="AlphaFoldDB" id="A0A5B9PHJ9"/>
<evidence type="ECO:0000256" key="2">
    <source>
        <dbReference type="HAMAP-Rule" id="MF_01212"/>
    </source>
</evidence>
<dbReference type="Gene3D" id="1.10.3210.10">
    <property type="entry name" value="Hypothetical protein af1432"/>
    <property type="match status" value="1"/>
</dbReference>
<keyword evidence="6" id="KW-1185">Reference proteome</keyword>
<dbReference type="HAMAP" id="MF_01212">
    <property type="entry name" value="dGTPase_type2"/>
    <property type="match status" value="1"/>
</dbReference>
<dbReference type="Pfam" id="PF13286">
    <property type="entry name" value="HD_assoc"/>
    <property type="match status" value="1"/>
</dbReference>
<dbReference type="InterPro" id="IPR026875">
    <property type="entry name" value="PHydrolase_assoc_dom"/>
</dbReference>
<dbReference type="NCBIfam" id="TIGR01353">
    <property type="entry name" value="dGTP_triPase"/>
    <property type="match status" value="1"/>
</dbReference>
<evidence type="ECO:0000256" key="3">
    <source>
        <dbReference type="SAM" id="MobiDB-lite"/>
    </source>
</evidence>
<proteinExistence type="inferred from homology"/>
<dbReference type="InterPro" id="IPR051094">
    <property type="entry name" value="Diverse_Catalytic_Enzymes"/>
</dbReference>
<dbReference type="PANTHER" id="PTHR35795">
    <property type="entry name" value="SLR1885 PROTEIN"/>
    <property type="match status" value="1"/>
</dbReference>
<dbReference type="SMART" id="SM00471">
    <property type="entry name" value="HDc"/>
    <property type="match status" value="1"/>
</dbReference>
<keyword evidence="1 2" id="KW-0378">Hydrolase</keyword>
<dbReference type="InterPro" id="IPR006674">
    <property type="entry name" value="HD_domain"/>
</dbReference>
<dbReference type="Pfam" id="PF01966">
    <property type="entry name" value="HD"/>
    <property type="match status" value="1"/>
</dbReference>
<dbReference type="STRING" id="980251.GCA_001642875_00902"/>
<evidence type="ECO:0000256" key="1">
    <source>
        <dbReference type="ARBA" id="ARBA00022801"/>
    </source>
</evidence>
<dbReference type="NCBIfam" id="TIGR00277">
    <property type="entry name" value="HDIG"/>
    <property type="match status" value="1"/>
</dbReference>
<dbReference type="KEGG" id="mff:MFFC18_46670"/>
<evidence type="ECO:0000313" key="5">
    <source>
        <dbReference type="EMBL" id="QEG24745.1"/>
    </source>
</evidence>
<dbReference type="EMBL" id="CP042912">
    <property type="protein sequence ID" value="QEG24745.1"/>
    <property type="molecule type" value="Genomic_DNA"/>
</dbReference>
<dbReference type="SUPFAM" id="SSF109604">
    <property type="entry name" value="HD-domain/PDEase-like"/>
    <property type="match status" value="1"/>
</dbReference>
<dbReference type="InterPro" id="IPR023023">
    <property type="entry name" value="dNTPase_2"/>
</dbReference>
<gene>
    <name evidence="5" type="primary">dgt</name>
    <name evidence="5" type="ORF">MFFC18_46670</name>
</gene>
<dbReference type="RefSeq" id="WP_084416985.1">
    <property type="nucleotide sequence ID" value="NZ_CP042912.1"/>
</dbReference>
<dbReference type="Proteomes" id="UP000322214">
    <property type="component" value="Chromosome"/>
</dbReference>
<feature type="region of interest" description="Disordered" evidence="3">
    <location>
        <begin position="1"/>
        <end position="20"/>
    </location>
</feature>